<dbReference type="RefSeq" id="WP_238241363.1">
    <property type="nucleotide sequence ID" value="NZ_BPQQ01000098.1"/>
</dbReference>
<keyword evidence="2" id="KW-1185">Reference proteome</keyword>
<reference evidence="1" key="2">
    <citation type="submission" date="2021-08" db="EMBL/GenBank/DDBJ databases">
        <authorList>
            <person name="Tani A."/>
            <person name="Ola A."/>
            <person name="Ogura Y."/>
            <person name="Katsura K."/>
            <person name="Hayashi T."/>
        </authorList>
    </citation>
    <scope>NUCLEOTIDE SEQUENCE</scope>
    <source>
        <strain evidence="1">DSM 17168</strain>
    </source>
</reference>
<protein>
    <submittedName>
        <fullName evidence="1">Uncharacterized protein</fullName>
    </submittedName>
</protein>
<organism evidence="1 2">
    <name type="scientific">Methylobacterium isbiliense</name>
    <dbReference type="NCBI Taxonomy" id="315478"/>
    <lineage>
        <taxon>Bacteria</taxon>
        <taxon>Pseudomonadati</taxon>
        <taxon>Pseudomonadota</taxon>
        <taxon>Alphaproteobacteria</taxon>
        <taxon>Hyphomicrobiales</taxon>
        <taxon>Methylobacteriaceae</taxon>
        <taxon>Methylobacterium</taxon>
    </lineage>
</organism>
<comment type="caution">
    <text evidence="1">The sequence shown here is derived from an EMBL/GenBank/DDBJ whole genome shotgun (WGS) entry which is preliminary data.</text>
</comment>
<evidence type="ECO:0000313" key="1">
    <source>
        <dbReference type="EMBL" id="GJE03992.1"/>
    </source>
</evidence>
<evidence type="ECO:0000313" key="2">
    <source>
        <dbReference type="Proteomes" id="UP001055153"/>
    </source>
</evidence>
<accession>A0ABQ4SL91</accession>
<reference evidence="1" key="1">
    <citation type="journal article" date="2021" name="Front. Microbiol.">
        <title>Comprehensive Comparative Genomics and Phenotyping of Methylobacterium Species.</title>
        <authorList>
            <person name="Alessa O."/>
            <person name="Ogura Y."/>
            <person name="Fujitani Y."/>
            <person name="Takami H."/>
            <person name="Hayashi T."/>
            <person name="Sahin N."/>
            <person name="Tani A."/>
        </authorList>
    </citation>
    <scope>NUCLEOTIDE SEQUENCE</scope>
    <source>
        <strain evidence="1">DSM 17168</strain>
    </source>
</reference>
<proteinExistence type="predicted"/>
<name>A0ABQ4SL91_9HYPH</name>
<gene>
    <name evidence="1" type="ORF">GMJLKIPL_5951</name>
</gene>
<dbReference type="Proteomes" id="UP001055153">
    <property type="component" value="Unassembled WGS sequence"/>
</dbReference>
<sequence length="72" mass="7934">MHVTARFECPLRPDTVVVLSRGYIAAAIWCADLRAAAALRTATVHRLVPRMSGRRPSGRRAAILPFERAVHA</sequence>
<dbReference type="EMBL" id="BPQQ01000098">
    <property type="protein sequence ID" value="GJE03992.1"/>
    <property type="molecule type" value="Genomic_DNA"/>
</dbReference>